<feature type="transmembrane region" description="Helical" evidence="1">
    <location>
        <begin position="330"/>
        <end position="349"/>
    </location>
</feature>
<feature type="transmembrane region" description="Helical" evidence="1">
    <location>
        <begin position="146"/>
        <end position="163"/>
    </location>
</feature>
<keyword evidence="1" id="KW-1133">Transmembrane helix</keyword>
<proteinExistence type="predicted"/>
<keyword evidence="3" id="KW-1185">Reference proteome</keyword>
<feature type="transmembrane region" description="Helical" evidence="1">
    <location>
        <begin position="196"/>
        <end position="214"/>
    </location>
</feature>
<keyword evidence="1" id="KW-0812">Transmembrane</keyword>
<feature type="transmembrane region" description="Helical" evidence="1">
    <location>
        <begin position="172"/>
        <end position="190"/>
    </location>
</feature>
<keyword evidence="1" id="KW-0472">Membrane</keyword>
<sequence>MKYKPLYYLLAFLLITDISFPFEGKVTIIKWGVLILTSICLLTLPKNKFSIDICSVFYFLFLTVSIFSTLIHSGINFKSITYIFPYLLMFFIYLNFLTSNFDLYRLICILGNVSVFSVLVSIPMIAFPSFYEDSRFHGIYGNPNSMSGFAALSAAFVFSKLISVKQKTNKNYILYSLAFIMSCFIIIILSKSRASLGVFFGIFAFSVIFIDFGIKLRYKLILSLITSFLSISSYVYSSTLFLSSVDSKSRNLLDFSNRLSIFEAQLNSFLYSPMVGVGFVIDKSVEFSRRGGELSYSDILSFSGGIGFLFFMLINVFSFLYLYKNRRVNNNIVIIFVCILLLSIFEGYISNVGSLISILYWAVVSFTFKGVHEKN</sequence>
<feature type="transmembrane region" description="Helical" evidence="1">
    <location>
        <begin position="28"/>
        <end position="44"/>
    </location>
</feature>
<evidence type="ECO:0000313" key="2">
    <source>
        <dbReference type="EMBL" id="RLV60388.1"/>
    </source>
</evidence>
<dbReference type="RefSeq" id="WP_121838286.1">
    <property type="nucleotide sequence ID" value="NZ_ML014765.1"/>
</dbReference>
<feature type="transmembrane region" description="Helical" evidence="1">
    <location>
        <begin position="5"/>
        <end position="22"/>
    </location>
</feature>
<feature type="transmembrane region" description="Helical" evidence="1">
    <location>
        <begin position="299"/>
        <end position="323"/>
    </location>
</feature>
<comment type="caution">
    <text evidence="2">The sequence shown here is derived from an EMBL/GenBank/DDBJ whole genome shotgun (WGS) entry which is preliminary data.</text>
</comment>
<name>A0A3L8Q0Q3_9GAMM</name>
<reference evidence="2 3" key="1">
    <citation type="submission" date="2018-09" db="EMBL/GenBank/DDBJ databases">
        <title>Phylogeny of the Shewanellaceae, and recommendation for two new genera, Pseudoshewanella and Parashewanella.</title>
        <authorList>
            <person name="Wang G."/>
        </authorList>
    </citation>
    <scope>NUCLEOTIDE SEQUENCE [LARGE SCALE GENOMIC DNA]</scope>
    <source>
        <strain evidence="2 3">C51</strain>
    </source>
</reference>
<feature type="transmembrane region" description="Helical" evidence="1">
    <location>
        <begin position="103"/>
        <end position="126"/>
    </location>
</feature>
<dbReference type="AlphaFoldDB" id="A0A3L8Q0Q3"/>
<evidence type="ECO:0000313" key="3">
    <source>
        <dbReference type="Proteomes" id="UP000281474"/>
    </source>
</evidence>
<evidence type="ECO:0008006" key="4">
    <source>
        <dbReference type="Google" id="ProtNLM"/>
    </source>
</evidence>
<protein>
    <recommendedName>
        <fullName evidence="4">O-antigen ligase domain-containing protein</fullName>
    </recommendedName>
</protein>
<gene>
    <name evidence="2" type="ORF">D5018_06945</name>
</gene>
<feature type="transmembrane region" description="Helical" evidence="1">
    <location>
        <begin position="221"/>
        <end position="242"/>
    </location>
</feature>
<evidence type="ECO:0000256" key="1">
    <source>
        <dbReference type="SAM" id="Phobius"/>
    </source>
</evidence>
<dbReference type="EMBL" id="QZEI01000016">
    <property type="protein sequence ID" value="RLV60388.1"/>
    <property type="molecule type" value="Genomic_DNA"/>
</dbReference>
<accession>A0A3L8Q0Q3</accession>
<organism evidence="2 3">
    <name type="scientific">Parashewanella curva</name>
    <dbReference type="NCBI Taxonomy" id="2338552"/>
    <lineage>
        <taxon>Bacteria</taxon>
        <taxon>Pseudomonadati</taxon>
        <taxon>Pseudomonadota</taxon>
        <taxon>Gammaproteobacteria</taxon>
        <taxon>Alteromonadales</taxon>
        <taxon>Shewanellaceae</taxon>
        <taxon>Parashewanella</taxon>
    </lineage>
</organism>
<feature type="transmembrane region" description="Helical" evidence="1">
    <location>
        <begin position="79"/>
        <end position="96"/>
    </location>
</feature>
<dbReference type="Proteomes" id="UP000281474">
    <property type="component" value="Unassembled WGS sequence"/>
</dbReference>
<feature type="transmembrane region" description="Helical" evidence="1">
    <location>
        <begin position="56"/>
        <end position="73"/>
    </location>
</feature>